<dbReference type="RefSeq" id="WP_146916791.1">
    <property type="nucleotide sequence ID" value="NZ_CP042430.1"/>
</dbReference>
<evidence type="ECO:0000313" key="3">
    <source>
        <dbReference type="Proteomes" id="UP000321805"/>
    </source>
</evidence>
<feature type="domain" description="Hydantoinase B/oxoprolinase" evidence="1">
    <location>
        <begin position="4"/>
        <end position="141"/>
    </location>
</feature>
<keyword evidence="3" id="KW-1185">Reference proteome</keyword>
<dbReference type="GO" id="GO:0003824">
    <property type="term" value="F:catalytic activity"/>
    <property type="evidence" value="ECO:0007669"/>
    <property type="project" value="InterPro"/>
</dbReference>
<dbReference type="Proteomes" id="UP000321805">
    <property type="component" value="Chromosome"/>
</dbReference>
<reference evidence="2 3" key="1">
    <citation type="journal article" date="2018" name="J. Microbiol.">
        <title>Baekduia soli gen. nov., sp. nov., a novel bacterium isolated from the soil of Baekdu Mountain and proposal of a novel family name, Baekduiaceae fam. nov.</title>
        <authorList>
            <person name="An D.S."/>
            <person name="Siddiqi M.Z."/>
            <person name="Kim K.H."/>
            <person name="Yu H.S."/>
            <person name="Im W.T."/>
        </authorList>
    </citation>
    <scope>NUCLEOTIDE SEQUENCE [LARGE SCALE GENOMIC DNA]</scope>
    <source>
        <strain evidence="2 3">BR7-21</strain>
    </source>
</reference>
<name>A0A5B8U1K8_9ACTN</name>
<evidence type="ECO:0000313" key="2">
    <source>
        <dbReference type="EMBL" id="QEC46964.1"/>
    </source>
</evidence>
<protein>
    <recommendedName>
        <fullName evidence="1">Hydantoinase B/oxoprolinase domain-containing protein</fullName>
    </recommendedName>
</protein>
<dbReference type="KEGG" id="bsol:FSW04_04740"/>
<gene>
    <name evidence="2" type="ORF">FSW04_04740</name>
</gene>
<dbReference type="AlphaFoldDB" id="A0A5B8U1K8"/>
<dbReference type="InterPro" id="IPR003692">
    <property type="entry name" value="Hydantoinase_B"/>
</dbReference>
<sequence length="317" mass="34029">MSLLINVEDVENWYPLMYLYRRDLPDSGGAGRQRAGTGFAYAFMPYKAQTMSVANFGAGMTLSATCAPGTQGGLPCPSNHALVRRDTDIHARFAESRLPTDVADLQAGSTFTRPKQGNEMPLGPDDVIEYIVGGGGGYGDPLEREPERVAADVHEGRTSIEAARRHYGVELDATGAVDADATACARTAIRRARKVWPRAADRFPEADPADPVAATGGPPRRLHEAIVARDDGGRRVLACARCDAVLCDYAADFKRHVLLHEGPTTELVGAKADPVDRLDVPIVLRQYCCPGCAVLLTTDVSRAADEPWADMRLAGPG</sequence>
<organism evidence="2 3">
    <name type="scientific">Baekduia soli</name>
    <dbReference type="NCBI Taxonomy" id="496014"/>
    <lineage>
        <taxon>Bacteria</taxon>
        <taxon>Bacillati</taxon>
        <taxon>Actinomycetota</taxon>
        <taxon>Thermoleophilia</taxon>
        <taxon>Solirubrobacterales</taxon>
        <taxon>Baekduiaceae</taxon>
        <taxon>Baekduia</taxon>
    </lineage>
</organism>
<accession>A0A5B8U1K8</accession>
<dbReference type="OrthoDB" id="102473at2"/>
<dbReference type="EMBL" id="CP042430">
    <property type="protein sequence ID" value="QEC46964.1"/>
    <property type="molecule type" value="Genomic_DNA"/>
</dbReference>
<proteinExistence type="predicted"/>
<dbReference type="Pfam" id="PF02538">
    <property type="entry name" value="Hydantoinase_B"/>
    <property type="match status" value="1"/>
</dbReference>
<evidence type="ECO:0000259" key="1">
    <source>
        <dbReference type="Pfam" id="PF02538"/>
    </source>
</evidence>